<keyword evidence="2" id="KW-1185">Reference proteome</keyword>
<sequence length="43" mass="4987">MECQPVSCGEFIKQQVERASMKNILLAMFVLQIVFKMGKKLRL</sequence>
<evidence type="ECO:0000313" key="2">
    <source>
        <dbReference type="Proteomes" id="UP001152888"/>
    </source>
</evidence>
<proteinExistence type="predicted"/>
<protein>
    <submittedName>
        <fullName evidence="1">Uncharacterized protein</fullName>
    </submittedName>
</protein>
<evidence type="ECO:0000313" key="1">
    <source>
        <dbReference type="EMBL" id="CAH1977181.1"/>
    </source>
</evidence>
<accession>A0A9P0PAM1</accession>
<organism evidence="1 2">
    <name type="scientific">Acanthoscelides obtectus</name>
    <name type="common">Bean weevil</name>
    <name type="synonym">Bruchus obtectus</name>
    <dbReference type="NCBI Taxonomy" id="200917"/>
    <lineage>
        <taxon>Eukaryota</taxon>
        <taxon>Metazoa</taxon>
        <taxon>Ecdysozoa</taxon>
        <taxon>Arthropoda</taxon>
        <taxon>Hexapoda</taxon>
        <taxon>Insecta</taxon>
        <taxon>Pterygota</taxon>
        <taxon>Neoptera</taxon>
        <taxon>Endopterygota</taxon>
        <taxon>Coleoptera</taxon>
        <taxon>Polyphaga</taxon>
        <taxon>Cucujiformia</taxon>
        <taxon>Chrysomeloidea</taxon>
        <taxon>Chrysomelidae</taxon>
        <taxon>Bruchinae</taxon>
        <taxon>Bruchini</taxon>
        <taxon>Acanthoscelides</taxon>
    </lineage>
</organism>
<dbReference type="EMBL" id="CAKOFQ010006855">
    <property type="protein sequence ID" value="CAH1977181.1"/>
    <property type="molecule type" value="Genomic_DNA"/>
</dbReference>
<reference evidence="1" key="1">
    <citation type="submission" date="2022-03" db="EMBL/GenBank/DDBJ databases">
        <authorList>
            <person name="Sayadi A."/>
        </authorList>
    </citation>
    <scope>NUCLEOTIDE SEQUENCE</scope>
</reference>
<dbReference type="Proteomes" id="UP001152888">
    <property type="component" value="Unassembled WGS sequence"/>
</dbReference>
<gene>
    <name evidence="1" type="ORF">ACAOBT_LOCUS12514</name>
</gene>
<comment type="caution">
    <text evidence="1">The sequence shown here is derived from an EMBL/GenBank/DDBJ whole genome shotgun (WGS) entry which is preliminary data.</text>
</comment>
<name>A0A9P0PAM1_ACAOB</name>
<dbReference type="AlphaFoldDB" id="A0A9P0PAM1"/>